<dbReference type="EMBL" id="JBANRG010000001">
    <property type="protein sequence ID" value="KAK7472702.1"/>
    <property type="molecule type" value="Genomic_DNA"/>
</dbReference>
<comment type="caution">
    <text evidence="7">The sequence shown here is derived from an EMBL/GenBank/DDBJ whole genome shotgun (WGS) entry which is preliminary data.</text>
</comment>
<name>A0ABR1K6B9_9AGAR</name>
<sequence length="251" mass="28323">MRLPLLELKWLRKAATQSNRPLETLVRRRQQGEPLQYIIGTQPFGPLELKVTPPVLIPRPETEGWTIELANRIPESARKLLDLGTGSGSIPILLTHLRPALTAHAVDVNPSAVSLANENAIRCSISRFKAFQASVLDPEFYKHPLLCPPYDVLTCNPPYIPWNEYLELPDEVKNYEDPRALFGGPSGLEFYHAIARLAVRERFLSSDAIIALEVGHNQAEVVGSIFRSVSFKTEVWVDFWGKERTIIAYRT</sequence>
<dbReference type="SUPFAM" id="SSF53335">
    <property type="entry name" value="S-adenosyl-L-methionine-dependent methyltransferases"/>
    <property type="match status" value="1"/>
</dbReference>
<comment type="catalytic activity">
    <reaction evidence="5">
        <text>L-glutaminyl-[peptide chain release factor] + S-adenosyl-L-methionine = N(5)-methyl-L-glutaminyl-[peptide chain release factor] + S-adenosyl-L-homocysteine + H(+)</text>
        <dbReference type="Rhea" id="RHEA:42896"/>
        <dbReference type="Rhea" id="RHEA-COMP:10271"/>
        <dbReference type="Rhea" id="RHEA-COMP:10272"/>
        <dbReference type="ChEBI" id="CHEBI:15378"/>
        <dbReference type="ChEBI" id="CHEBI:30011"/>
        <dbReference type="ChEBI" id="CHEBI:57856"/>
        <dbReference type="ChEBI" id="CHEBI:59789"/>
        <dbReference type="ChEBI" id="CHEBI:61891"/>
        <dbReference type="EC" id="2.1.1.297"/>
    </reaction>
</comment>
<dbReference type="NCBIfam" id="TIGR00536">
    <property type="entry name" value="hemK_fam"/>
    <property type="match status" value="1"/>
</dbReference>
<dbReference type="Gene3D" id="3.40.50.150">
    <property type="entry name" value="Vaccinia Virus protein VP39"/>
    <property type="match status" value="1"/>
</dbReference>
<keyword evidence="3" id="KW-0808">Transferase</keyword>
<evidence type="ECO:0000256" key="3">
    <source>
        <dbReference type="ARBA" id="ARBA00022679"/>
    </source>
</evidence>
<dbReference type="EC" id="2.1.1.297" evidence="1"/>
<keyword evidence="2" id="KW-0489">Methyltransferase</keyword>
<dbReference type="Pfam" id="PF05175">
    <property type="entry name" value="MTS"/>
    <property type="match status" value="1"/>
</dbReference>
<accession>A0ABR1K6B9</accession>
<keyword evidence="8" id="KW-1185">Reference proteome</keyword>
<dbReference type="CDD" id="cd02440">
    <property type="entry name" value="AdoMet_MTases"/>
    <property type="match status" value="1"/>
</dbReference>
<keyword evidence="4" id="KW-0949">S-adenosyl-L-methionine</keyword>
<dbReference type="PANTHER" id="PTHR18895:SF74">
    <property type="entry name" value="MTRF1L RELEASE FACTOR GLUTAMINE METHYLTRANSFERASE"/>
    <property type="match status" value="1"/>
</dbReference>
<evidence type="ECO:0000259" key="6">
    <source>
        <dbReference type="Pfam" id="PF05175"/>
    </source>
</evidence>
<reference evidence="7 8" key="1">
    <citation type="submission" date="2024-01" db="EMBL/GenBank/DDBJ databases">
        <title>A draft genome for the cacao thread blight pathogen Marasmiellus scandens.</title>
        <authorList>
            <person name="Baruah I.K."/>
            <person name="Leung J."/>
            <person name="Bukari Y."/>
            <person name="Amoako-Attah I."/>
            <person name="Meinhardt L.W."/>
            <person name="Bailey B.A."/>
            <person name="Cohen S.P."/>
        </authorList>
    </citation>
    <scope>NUCLEOTIDE SEQUENCE [LARGE SCALE GENOMIC DNA]</scope>
    <source>
        <strain evidence="7 8">GH-19</strain>
    </source>
</reference>
<dbReference type="InterPro" id="IPR004556">
    <property type="entry name" value="HemK-like"/>
</dbReference>
<evidence type="ECO:0000256" key="5">
    <source>
        <dbReference type="ARBA" id="ARBA00048391"/>
    </source>
</evidence>
<evidence type="ECO:0000313" key="8">
    <source>
        <dbReference type="Proteomes" id="UP001498398"/>
    </source>
</evidence>
<evidence type="ECO:0000256" key="1">
    <source>
        <dbReference type="ARBA" id="ARBA00012771"/>
    </source>
</evidence>
<organism evidence="7 8">
    <name type="scientific">Marasmiellus scandens</name>
    <dbReference type="NCBI Taxonomy" id="2682957"/>
    <lineage>
        <taxon>Eukaryota</taxon>
        <taxon>Fungi</taxon>
        <taxon>Dikarya</taxon>
        <taxon>Basidiomycota</taxon>
        <taxon>Agaricomycotina</taxon>
        <taxon>Agaricomycetes</taxon>
        <taxon>Agaricomycetidae</taxon>
        <taxon>Agaricales</taxon>
        <taxon>Marasmiineae</taxon>
        <taxon>Omphalotaceae</taxon>
        <taxon>Marasmiellus</taxon>
    </lineage>
</organism>
<evidence type="ECO:0000256" key="2">
    <source>
        <dbReference type="ARBA" id="ARBA00022603"/>
    </source>
</evidence>
<evidence type="ECO:0000256" key="4">
    <source>
        <dbReference type="ARBA" id="ARBA00022691"/>
    </source>
</evidence>
<dbReference type="PANTHER" id="PTHR18895">
    <property type="entry name" value="HEMK METHYLTRANSFERASE"/>
    <property type="match status" value="1"/>
</dbReference>
<dbReference type="Proteomes" id="UP001498398">
    <property type="component" value="Unassembled WGS sequence"/>
</dbReference>
<protein>
    <recommendedName>
        <fullName evidence="1">peptide chain release factor N(5)-glutamine methyltransferase</fullName>
        <ecNumber evidence="1">2.1.1.297</ecNumber>
    </recommendedName>
</protein>
<dbReference type="Gene3D" id="1.10.8.10">
    <property type="entry name" value="DNA helicase RuvA subunit, C-terminal domain"/>
    <property type="match status" value="1"/>
</dbReference>
<gene>
    <name evidence="7" type="ORF">VKT23_000813</name>
</gene>
<feature type="domain" description="Methyltransferase small" evidence="6">
    <location>
        <begin position="69"/>
        <end position="159"/>
    </location>
</feature>
<dbReference type="InterPro" id="IPR029063">
    <property type="entry name" value="SAM-dependent_MTases_sf"/>
</dbReference>
<proteinExistence type="predicted"/>
<dbReference type="InterPro" id="IPR007848">
    <property type="entry name" value="Small_mtfrase_dom"/>
</dbReference>
<evidence type="ECO:0000313" key="7">
    <source>
        <dbReference type="EMBL" id="KAK7472702.1"/>
    </source>
</evidence>
<dbReference type="InterPro" id="IPR050320">
    <property type="entry name" value="N5-glutamine_MTase"/>
</dbReference>